<dbReference type="InterPro" id="IPR009506">
    <property type="entry name" value="YjiS-like"/>
</dbReference>
<feature type="domain" description="YjiS-like" evidence="1">
    <location>
        <begin position="43"/>
        <end position="73"/>
    </location>
</feature>
<gene>
    <name evidence="2" type="ORF">A3843_17250</name>
</gene>
<dbReference type="AlphaFoldDB" id="A0A1U7JCE2"/>
<dbReference type="Pfam" id="PF06568">
    <property type="entry name" value="YjiS-like"/>
    <property type="match status" value="1"/>
</dbReference>
<accession>A0A1U7JCE2</accession>
<protein>
    <recommendedName>
        <fullName evidence="1">YjiS-like domain-containing protein</fullName>
    </recommendedName>
</protein>
<dbReference type="RefSeq" id="WP_028482450.1">
    <property type="nucleotide sequence ID" value="NZ_LVVZ01000041.1"/>
</dbReference>
<keyword evidence="3" id="KW-1185">Reference proteome</keyword>
<organism evidence="2 3">
    <name type="scientific">Pseudovibrio exalbescens</name>
    <dbReference type="NCBI Taxonomy" id="197461"/>
    <lineage>
        <taxon>Bacteria</taxon>
        <taxon>Pseudomonadati</taxon>
        <taxon>Pseudomonadota</taxon>
        <taxon>Alphaproteobacteria</taxon>
        <taxon>Hyphomicrobiales</taxon>
        <taxon>Stappiaceae</taxon>
        <taxon>Pseudovibrio</taxon>
    </lineage>
</organism>
<dbReference type="EMBL" id="LVVZ01000041">
    <property type="protein sequence ID" value="OKL42426.1"/>
    <property type="molecule type" value="Genomic_DNA"/>
</dbReference>
<sequence>MTYAFPTPNEYRNPNRANAGTFEPLTLKGTLLGLYHFLADQVRAYRNRRAIAQLALQEDRMLEDIGLTREDIDGALATHEGIDPSWYLTCRANERYVERLHEMRRGNDN</sequence>
<reference evidence="2 3" key="1">
    <citation type="submission" date="2016-03" db="EMBL/GenBank/DDBJ databases">
        <title>Genome sequence of Nesiotobacter sp. nov., a moderately halophilic alphaproteobacterium isolated from the Yellow Sea, China.</title>
        <authorList>
            <person name="Zhang G."/>
            <person name="Zhang R."/>
        </authorList>
    </citation>
    <scope>NUCLEOTIDE SEQUENCE [LARGE SCALE GENOMIC DNA]</scope>
    <source>
        <strain evidence="2 3">WB1-6</strain>
    </source>
</reference>
<dbReference type="OrthoDB" id="7861975at2"/>
<evidence type="ECO:0000313" key="2">
    <source>
        <dbReference type="EMBL" id="OKL42426.1"/>
    </source>
</evidence>
<comment type="caution">
    <text evidence="2">The sequence shown here is derived from an EMBL/GenBank/DDBJ whole genome shotgun (WGS) entry which is preliminary data.</text>
</comment>
<evidence type="ECO:0000313" key="3">
    <source>
        <dbReference type="Proteomes" id="UP000185783"/>
    </source>
</evidence>
<evidence type="ECO:0000259" key="1">
    <source>
        <dbReference type="Pfam" id="PF06568"/>
    </source>
</evidence>
<proteinExistence type="predicted"/>
<name>A0A1U7JCE2_9HYPH</name>
<dbReference type="Proteomes" id="UP000185783">
    <property type="component" value="Unassembled WGS sequence"/>
</dbReference>